<dbReference type="EMBL" id="JBBPBK010000015">
    <property type="protein sequence ID" value="KAK9268845.1"/>
    <property type="molecule type" value="Genomic_DNA"/>
</dbReference>
<dbReference type="Proteomes" id="UP001415857">
    <property type="component" value="Unassembled WGS sequence"/>
</dbReference>
<name>A0AAP0R4X1_LIQFO</name>
<proteinExistence type="predicted"/>
<accession>A0AAP0R4X1</accession>
<sequence length="148" mass="16363">MCLNIAPDHGVIHEGVAMKLVLKNGTSVGEESGIVGDRRGGENGSDCEWIFGILTPTSASSRKPSSELIDLRVSAPTIAILRPRRHQDSKILPKEGRLPDAKKEPVLDMYDMRMAVWKWSVACPSLNFLEYPQELAKLLQRLDLRIGG</sequence>
<gene>
    <name evidence="1" type="ORF">L1049_000609</name>
</gene>
<evidence type="ECO:0000313" key="2">
    <source>
        <dbReference type="Proteomes" id="UP001415857"/>
    </source>
</evidence>
<dbReference type="AlphaFoldDB" id="A0AAP0R4X1"/>
<keyword evidence="2" id="KW-1185">Reference proteome</keyword>
<reference evidence="1 2" key="1">
    <citation type="journal article" date="2024" name="Plant J.">
        <title>Genome sequences and population genomics reveal climatic adaptation and genomic divergence between two closely related sweetgum species.</title>
        <authorList>
            <person name="Xu W.Q."/>
            <person name="Ren C.Q."/>
            <person name="Zhang X.Y."/>
            <person name="Comes H.P."/>
            <person name="Liu X.H."/>
            <person name="Li Y.G."/>
            <person name="Kettle C.J."/>
            <person name="Jalonen R."/>
            <person name="Gaisberger H."/>
            <person name="Ma Y.Z."/>
            <person name="Qiu Y.X."/>
        </authorList>
    </citation>
    <scope>NUCLEOTIDE SEQUENCE [LARGE SCALE GENOMIC DNA]</scope>
    <source>
        <strain evidence="1">Hangzhou</strain>
    </source>
</reference>
<evidence type="ECO:0000313" key="1">
    <source>
        <dbReference type="EMBL" id="KAK9268845.1"/>
    </source>
</evidence>
<organism evidence="1 2">
    <name type="scientific">Liquidambar formosana</name>
    <name type="common">Formosan gum</name>
    <dbReference type="NCBI Taxonomy" id="63359"/>
    <lineage>
        <taxon>Eukaryota</taxon>
        <taxon>Viridiplantae</taxon>
        <taxon>Streptophyta</taxon>
        <taxon>Embryophyta</taxon>
        <taxon>Tracheophyta</taxon>
        <taxon>Spermatophyta</taxon>
        <taxon>Magnoliopsida</taxon>
        <taxon>eudicotyledons</taxon>
        <taxon>Gunneridae</taxon>
        <taxon>Pentapetalae</taxon>
        <taxon>Saxifragales</taxon>
        <taxon>Altingiaceae</taxon>
        <taxon>Liquidambar</taxon>
    </lineage>
</organism>
<comment type="caution">
    <text evidence="1">The sequence shown here is derived from an EMBL/GenBank/DDBJ whole genome shotgun (WGS) entry which is preliminary data.</text>
</comment>
<protein>
    <submittedName>
        <fullName evidence="1">Uncharacterized protein</fullName>
    </submittedName>
</protein>